<organism evidence="13 14">
    <name type="scientific">Engystomops pustulosus</name>
    <name type="common">Tungara frog</name>
    <name type="synonym">Physalaemus pustulosus</name>
    <dbReference type="NCBI Taxonomy" id="76066"/>
    <lineage>
        <taxon>Eukaryota</taxon>
        <taxon>Metazoa</taxon>
        <taxon>Chordata</taxon>
        <taxon>Craniata</taxon>
        <taxon>Vertebrata</taxon>
        <taxon>Euteleostomi</taxon>
        <taxon>Amphibia</taxon>
        <taxon>Batrachia</taxon>
        <taxon>Anura</taxon>
        <taxon>Neobatrachia</taxon>
        <taxon>Hyloidea</taxon>
        <taxon>Leptodactylidae</taxon>
        <taxon>Leiuperinae</taxon>
        <taxon>Engystomops</taxon>
    </lineage>
</organism>
<dbReference type="GO" id="GO:0005886">
    <property type="term" value="C:plasma membrane"/>
    <property type="evidence" value="ECO:0007669"/>
    <property type="project" value="UniProtKB-SubCell"/>
</dbReference>
<evidence type="ECO:0000313" key="13">
    <source>
        <dbReference type="EMBL" id="KAG8596456.1"/>
    </source>
</evidence>
<evidence type="ECO:0000256" key="4">
    <source>
        <dbReference type="ARBA" id="ARBA00022725"/>
    </source>
</evidence>
<feature type="transmembrane region" description="Helical" evidence="11">
    <location>
        <begin position="140"/>
        <end position="162"/>
    </location>
</feature>
<evidence type="ECO:0000256" key="6">
    <source>
        <dbReference type="ARBA" id="ARBA00023040"/>
    </source>
</evidence>
<dbReference type="FunFam" id="1.20.1070.10:FF:000015">
    <property type="entry name" value="Olfactory receptor"/>
    <property type="match status" value="1"/>
</dbReference>
<keyword evidence="11" id="KW-0716">Sensory transduction</keyword>
<feature type="transmembrane region" description="Helical" evidence="11">
    <location>
        <begin position="60"/>
        <end position="86"/>
    </location>
</feature>
<evidence type="ECO:0000256" key="9">
    <source>
        <dbReference type="ARBA" id="ARBA00023224"/>
    </source>
</evidence>
<dbReference type="CDD" id="cd15225">
    <property type="entry name" value="7tmA_OR10A-like"/>
    <property type="match status" value="1"/>
</dbReference>
<dbReference type="AlphaFoldDB" id="A0AAV7DGY7"/>
<keyword evidence="14" id="KW-1185">Reference proteome</keyword>
<evidence type="ECO:0000259" key="12">
    <source>
        <dbReference type="PROSITE" id="PS50262"/>
    </source>
</evidence>
<evidence type="ECO:0000256" key="10">
    <source>
        <dbReference type="RuleBase" id="RU000688"/>
    </source>
</evidence>
<feature type="domain" description="G-protein coupled receptors family 1 profile" evidence="12">
    <location>
        <begin position="41"/>
        <end position="290"/>
    </location>
</feature>
<proteinExistence type="inferred from homology"/>
<feature type="transmembrane region" description="Helical" evidence="11">
    <location>
        <begin position="25"/>
        <end position="48"/>
    </location>
</feature>
<feature type="transmembrane region" description="Helical" evidence="11">
    <location>
        <begin position="98"/>
        <end position="120"/>
    </location>
</feature>
<dbReference type="InterPro" id="IPR017452">
    <property type="entry name" value="GPCR_Rhodpsn_7TM"/>
</dbReference>
<dbReference type="InterPro" id="IPR050516">
    <property type="entry name" value="Olfactory_GPCR"/>
</dbReference>
<evidence type="ECO:0000256" key="5">
    <source>
        <dbReference type="ARBA" id="ARBA00022989"/>
    </source>
</evidence>
<keyword evidence="6 10" id="KW-0297">G-protein coupled receptor</keyword>
<comment type="similarity">
    <text evidence="10">Belongs to the G-protein coupled receptor 1 family.</text>
</comment>
<gene>
    <name evidence="13" type="ORF">GDO81_001913</name>
</gene>
<keyword evidence="2 11" id="KW-1003">Cell membrane</keyword>
<evidence type="ECO:0000313" key="14">
    <source>
        <dbReference type="Proteomes" id="UP000824782"/>
    </source>
</evidence>
<feature type="transmembrane region" description="Helical" evidence="11">
    <location>
        <begin position="196"/>
        <end position="226"/>
    </location>
</feature>
<dbReference type="PRINTS" id="PR00245">
    <property type="entry name" value="OLFACTORYR"/>
</dbReference>
<dbReference type="EMBL" id="WNYA01000001">
    <property type="protein sequence ID" value="KAG8596456.1"/>
    <property type="molecule type" value="Genomic_DNA"/>
</dbReference>
<dbReference type="InterPro" id="IPR000276">
    <property type="entry name" value="GPCR_Rhodpsn"/>
</dbReference>
<evidence type="ECO:0000256" key="3">
    <source>
        <dbReference type="ARBA" id="ARBA00022692"/>
    </source>
</evidence>
<evidence type="ECO:0000256" key="2">
    <source>
        <dbReference type="ARBA" id="ARBA00022475"/>
    </source>
</evidence>
<dbReference type="PANTHER" id="PTHR26452">
    <property type="entry name" value="OLFACTORY RECEPTOR"/>
    <property type="match status" value="1"/>
</dbReference>
<dbReference type="SUPFAM" id="SSF81321">
    <property type="entry name" value="Family A G protein-coupled receptor-like"/>
    <property type="match status" value="1"/>
</dbReference>
<dbReference type="PRINTS" id="PR00237">
    <property type="entry name" value="GPCRRHODOPSN"/>
</dbReference>
<keyword evidence="3 10" id="KW-0812">Transmembrane</keyword>
<keyword evidence="8 10" id="KW-0675">Receptor</keyword>
<dbReference type="GO" id="GO:0004930">
    <property type="term" value="F:G protein-coupled receptor activity"/>
    <property type="evidence" value="ECO:0007669"/>
    <property type="project" value="UniProtKB-KW"/>
</dbReference>
<keyword evidence="5 11" id="KW-1133">Transmembrane helix</keyword>
<keyword evidence="7 11" id="KW-0472">Membrane</keyword>
<evidence type="ECO:0000256" key="8">
    <source>
        <dbReference type="ARBA" id="ARBA00023170"/>
    </source>
</evidence>
<feature type="transmembrane region" description="Helical" evidence="11">
    <location>
        <begin position="272"/>
        <end position="292"/>
    </location>
</feature>
<reference evidence="13" key="1">
    <citation type="thesis" date="2020" institute="ProQuest LLC" country="789 East Eisenhower Parkway, Ann Arbor, MI, USA">
        <title>Comparative Genomics and Chromosome Evolution.</title>
        <authorList>
            <person name="Mudd A.B."/>
        </authorList>
    </citation>
    <scope>NUCLEOTIDE SEQUENCE</scope>
    <source>
        <strain evidence="13">237g6f4</strain>
        <tissue evidence="13">Blood</tissue>
    </source>
</reference>
<keyword evidence="9 10" id="KW-0807">Transducer</keyword>
<dbReference type="Proteomes" id="UP000824782">
    <property type="component" value="Unassembled WGS sequence"/>
</dbReference>
<sequence>MTMLNATFVTEFYVLGFPEKYEKRILLFALCLIIYIITVSGNLLIIILTKLDPSLQNPMYFFLGYLSMIDTCYISTTVPLMLMILVSCHRRISLSGCFTQLFTTVLVEGAECILLAIMAYDRYAAICHPLHYNVIMHRGLCYKLLVMVLFYSAINSTIHTILICRLPFCDNVINHLFCDIPPLLELSCIDTFLNEIVLFTVGGIFVGLGPLLFILITYVYIVVTIFKITSVAGRKKMFSTCAAHLIIVNIFYGTGSFTYVRPKTSYSAERDKFVSVIYNVATPLLNPIIYGVRSAEIRRSL</sequence>
<dbReference type="Gene3D" id="1.20.1070.10">
    <property type="entry name" value="Rhodopsin 7-helix transmembrane proteins"/>
    <property type="match status" value="1"/>
</dbReference>
<evidence type="ECO:0000256" key="1">
    <source>
        <dbReference type="ARBA" id="ARBA00004651"/>
    </source>
</evidence>
<feature type="non-terminal residue" evidence="13">
    <location>
        <position position="301"/>
    </location>
</feature>
<evidence type="ECO:0000256" key="11">
    <source>
        <dbReference type="RuleBase" id="RU363047"/>
    </source>
</evidence>
<protein>
    <recommendedName>
        <fullName evidence="11">Olfactory receptor</fullName>
    </recommendedName>
</protein>
<comment type="subcellular location">
    <subcellularLocation>
        <location evidence="1 11">Cell membrane</location>
        <topology evidence="1 11">Multi-pass membrane protein</topology>
    </subcellularLocation>
</comment>
<evidence type="ECO:0000256" key="7">
    <source>
        <dbReference type="ARBA" id="ARBA00023136"/>
    </source>
</evidence>
<dbReference type="Pfam" id="PF13853">
    <property type="entry name" value="7tm_4"/>
    <property type="match status" value="1"/>
</dbReference>
<dbReference type="PROSITE" id="PS00237">
    <property type="entry name" value="G_PROTEIN_RECEP_F1_1"/>
    <property type="match status" value="1"/>
</dbReference>
<feature type="transmembrane region" description="Helical" evidence="11">
    <location>
        <begin position="238"/>
        <end position="260"/>
    </location>
</feature>
<dbReference type="InterPro" id="IPR000725">
    <property type="entry name" value="Olfact_rcpt"/>
</dbReference>
<accession>A0AAV7DGY7</accession>
<keyword evidence="4 11" id="KW-0552">Olfaction</keyword>
<dbReference type="PROSITE" id="PS50262">
    <property type="entry name" value="G_PROTEIN_RECEP_F1_2"/>
    <property type="match status" value="1"/>
</dbReference>
<dbReference type="GO" id="GO:0004984">
    <property type="term" value="F:olfactory receptor activity"/>
    <property type="evidence" value="ECO:0007669"/>
    <property type="project" value="InterPro"/>
</dbReference>
<name>A0AAV7DGY7_ENGPU</name>
<comment type="caution">
    <text evidence="13">The sequence shown here is derived from an EMBL/GenBank/DDBJ whole genome shotgun (WGS) entry which is preliminary data.</text>
</comment>